<feature type="compositionally biased region" description="Low complexity" evidence="1">
    <location>
        <begin position="258"/>
        <end position="278"/>
    </location>
</feature>
<evidence type="ECO:0000256" key="1">
    <source>
        <dbReference type="SAM" id="MobiDB-lite"/>
    </source>
</evidence>
<dbReference type="Proteomes" id="UP001447188">
    <property type="component" value="Unassembled WGS sequence"/>
</dbReference>
<dbReference type="InterPro" id="IPR039553">
    <property type="entry name" value="Prefoldin-like"/>
</dbReference>
<name>A0ABR3GVW2_9PEZI</name>
<feature type="region of interest" description="Disordered" evidence="1">
    <location>
        <begin position="109"/>
        <end position="137"/>
    </location>
</feature>
<sequence>MSTHTEQSVEYVRPRLERLRKTLRHWQICSTEYETLRRELLTLSPKASRKEVLAVGAEFNGKLVDNKEVKNLLGDELGIKRTVAQVITEIGHRIDYAQRNVIKFEQQIEQGENEIDENEEDEEDEYEDEDAKYKPTTEGLVSPELRMELEEFQKRIKERGEAARAEEAKWTAEEKNKPKKKRKGGVRFAEEPEDVPAPPQATKHTILAVEGPLGTGTNDKPEALEEISGSKAIRVNLTMEDDEDARLQHSIAKEARRSSPTSSSRSASPYSASALPSG</sequence>
<reference evidence="2 3" key="1">
    <citation type="submission" date="2024-02" db="EMBL/GenBank/DDBJ databases">
        <title>Discinaceae phylogenomics.</title>
        <authorList>
            <person name="Dirks A.C."/>
            <person name="James T.Y."/>
        </authorList>
    </citation>
    <scope>NUCLEOTIDE SEQUENCE [LARGE SCALE GENOMIC DNA]</scope>
    <source>
        <strain evidence="2 3">ACD0624</strain>
    </source>
</reference>
<evidence type="ECO:0000313" key="2">
    <source>
        <dbReference type="EMBL" id="KAL0640049.1"/>
    </source>
</evidence>
<feature type="region of interest" description="Disordered" evidence="1">
    <location>
        <begin position="239"/>
        <end position="278"/>
    </location>
</feature>
<feature type="compositionally biased region" description="Basic and acidic residues" evidence="1">
    <location>
        <begin position="160"/>
        <end position="176"/>
    </location>
</feature>
<gene>
    <name evidence="2" type="ORF">Q9L58_000877</name>
</gene>
<feature type="compositionally biased region" description="Acidic residues" evidence="1">
    <location>
        <begin position="111"/>
        <end position="130"/>
    </location>
</feature>
<accession>A0ABR3GVW2</accession>
<protein>
    <submittedName>
        <fullName evidence="2">Uncharacterized protein</fullName>
    </submittedName>
</protein>
<dbReference type="Pfam" id="PF13758">
    <property type="entry name" value="Prefoldin_3"/>
    <property type="match status" value="1"/>
</dbReference>
<evidence type="ECO:0000313" key="3">
    <source>
        <dbReference type="Proteomes" id="UP001447188"/>
    </source>
</evidence>
<dbReference type="EMBL" id="JBBBZM010000006">
    <property type="protein sequence ID" value="KAL0640049.1"/>
    <property type="molecule type" value="Genomic_DNA"/>
</dbReference>
<dbReference type="InterPro" id="IPR009053">
    <property type="entry name" value="Prefoldin"/>
</dbReference>
<dbReference type="Gene3D" id="1.10.287.370">
    <property type="match status" value="1"/>
</dbReference>
<dbReference type="SUPFAM" id="SSF46579">
    <property type="entry name" value="Prefoldin"/>
    <property type="match status" value="1"/>
</dbReference>
<proteinExistence type="predicted"/>
<feature type="compositionally biased region" description="Basic and acidic residues" evidence="1">
    <location>
        <begin position="245"/>
        <end position="257"/>
    </location>
</feature>
<feature type="region of interest" description="Disordered" evidence="1">
    <location>
        <begin position="160"/>
        <end position="205"/>
    </location>
</feature>
<organism evidence="2 3">
    <name type="scientific">Discina gigas</name>
    <dbReference type="NCBI Taxonomy" id="1032678"/>
    <lineage>
        <taxon>Eukaryota</taxon>
        <taxon>Fungi</taxon>
        <taxon>Dikarya</taxon>
        <taxon>Ascomycota</taxon>
        <taxon>Pezizomycotina</taxon>
        <taxon>Pezizomycetes</taxon>
        <taxon>Pezizales</taxon>
        <taxon>Discinaceae</taxon>
        <taxon>Discina</taxon>
    </lineage>
</organism>
<comment type="caution">
    <text evidence="2">The sequence shown here is derived from an EMBL/GenBank/DDBJ whole genome shotgun (WGS) entry which is preliminary data.</text>
</comment>
<keyword evidence="3" id="KW-1185">Reference proteome</keyword>